<evidence type="ECO:0000313" key="3">
    <source>
        <dbReference type="Proteomes" id="UP001470230"/>
    </source>
</evidence>
<comment type="caution">
    <text evidence="2">The sequence shown here is derived from an EMBL/GenBank/DDBJ whole genome shotgun (WGS) entry which is preliminary data.</text>
</comment>
<keyword evidence="3" id="KW-1185">Reference proteome</keyword>
<dbReference type="SUPFAM" id="SSF52047">
    <property type="entry name" value="RNI-like"/>
    <property type="match status" value="1"/>
</dbReference>
<evidence type="ECO:0008006" key="4">
    <source>
        <dbReference type="Google" id="ProtNLM"/>
    </source>
</evidence>
<proteinExistence type="predicted"/>
<dbReference type="EMBL" id="JAPFFF010000012">
    <property type="protein sequence ID" value="KAK8875795.1"/>
    <property type="molecule type" value="Genomic_DNA"/>
</dbReference>
<accession>A0ABR2JCZ3</accession>
<feature type="coiled-coil region" evidence="1">
    <location>
        <begin position="294"/>
        <end position="351"/>
    </location>
</feature>
<keyword evidence="1" id="KW-0175">Coiled coil</keyword>
<reference evidence="2 3" key="1">
    <citation type="submission" date="2024-04" db="EMBL/GenBank/DDBJ databases">
        <title>Tritrichomonas musculus Genome.</title>
        <authorList>
            <person name="Alves-Ferreira E."/>
            <person name="Grigg M."/>
            <person name="Lorenzi H."/>
            <person name="Galac M."/>
        </authorList>
    </citation>
    <scope>NUCLEOTIDE SEQUENCE [LARGE SCALE GENOMIC DNA]</scope>
    <source>
        <strain evidence="2 3">EAF2021</strain>
    </source>
</reference>
<dbReference type="InterPro" id="IPR032675">
    <property type="entry name" value="LRR_dom_sf"/>
</dbReference>
<sequence>MTDYDRTLRLTADEMYNLGAEGSDKDFCTFDFSFISIDDYKGFFNTLPNMIYKKCISLRLCNDFEKSLERNLHKETVNSEEDSQLNKRIDQDIKTFEYSIRFKKPGYSNYLAKIVGKALPRTKLLTSLEFDQIPFSGESFRIVTNAIKKTRILRSITFANMTIEDKDFIYFLENISPFRLDRISFINCHITGESYEALKEYVNRKPSVKEQNQGRQFAKLILKGNGIKYNQKTGEVKRRFSPEDSIKERDIVTFNVNWIEEDPDENNGNPNLQNIYVLRNIRNIVDTIKPASPTNDLRRQNESLKRELEELIFAIKAVKYSDDVFFIGENAEAYIKKIRAAEKVIEDYEAKHGEIIL</sequence>
<evidence type="ECO:0000313" key="2">
    <source>
        <dbReference type="EMBL" id="KAK8875795.1"/>
    </source>
</evidence>
<organism evidence="2 3">
    <name type="scientific">Tritrichomonas musculus</name>
    <dbReference type="NCBI Taxonomy" id="1915356"/>
    <lineage>
        <taxon>Eukaryota</taxon>
        <taxon>Metamonada</taxon>
        <taxon>Parabasalia</taxon>
        <taxon>Tritrichomonadida</taxon>
        <taxon>Tritrichomonadidae</taxon>
        <taxon>Tritrichomonas</taxon>
    </lineage>
</organism>
<dbReference type="Proteomes" id="UP001470230">
    <property type="component" value="Unassembled WGS sequence"/>
</dbReference>
<evidence type="ECO:0000256" key="1">
    <source>
        <dbReference type="SAM" id="Coils"/>
    </source>
</evidence>
<dbReference type="Gene3D" id="3.80.10.10">
    <property type="entry name" value="Ribonuclease Inhibitor"/>
    <property type="match status" value="1"/>
</dbReference>
<gene>
    <name evidence="2" type="ORF">M9Y10_005970</name>
</gene>
<protein>
    <recommendedName>
        <fullName evidence="4">Leucine Rich Repeat family protein</fullName>
    </recommendedName>
</protein>
<name>A0ABR2JCZ3_9EUKA</name>